<evidence type="ECO:0000256" key="4">
    <source>
        <dbReference type="ARBA" id="ARBA00023326"/>
    </source>
</evidence>
<dbReference type="InterPro" id="IPR004197">
    <property type="entry name" value="Cellulase_Ig-like"/>
</dbReference>
<proteinExistence type="inferred from homology"/>
<evidence type="ECO:0000313" key="9">
    <source>
        <dbReference type="Proteomes" id="UP000179284"/>
    </source>
</evidence>
<dbReference type="InterPro" id="IPR013783">
    <property type="entry name" value="Ig-like_fold"/>
</dbReference>
<name>A0A1D9P524_9FIRM</name>
<accession>A0A1D9P524</accession>
<dbReference type="PROSITE" id="PS51257">
    <property type="entry name" value="PROKAR_LIPOPROTEIN"/>
    <property type="match status" value="1"/>
</dbReference>
<feature type="domain" description="Glycoside hydrolase family 9" evidence="6">
    <location>
        <begin position="152"/>
        <end position="495"/>
    </location>
</feature>
<feature type="signal peptide" evidence="5">
    <location>
        <begin position="1"/>
        <end position="25"/>
    </location>
</feature>
<dbReference type="Gene3D" id="1.50.10.10">
    <property type="match status" value="1"/>
</dbReference>
<keyword evidence="5" id="KW-0732">Signal</keyword>
<dbReference type="OrthoDB" id="9758662at2"/>
<dbReference type="InterPro" id="IPR008928">
    <property type="entry name" value="6-hairpin_glycosidase_sf"/>
</dbReference>
<dbReference type="Pfam" id="PF00759">
    <property type="entry name" value="Glyco_hydro_9"/>
    <property type="match status" value="1"/>
</dbReference>
<evidence type="ECO:0000259" key="7">
    <source>
        <dbReference type="Pfam" id="PF02927"/>
    </source>
</evidence>
<gene>
    <name evidence="8" type="ORF">bhn_I2617</name>
</gene>
<keyword evidence="2" id="KW-0136">Cellulose degradation</keyword>
<keyword evidence="3" id="KW-0119">Carbohydrate metabolism</keyword>
<dbReference type="Gene3D" id="2.60.40.10">
    <property type="entry name" value="Immunoglobulins"/>
    <property type="match status" value="1"/>
</dbReference>
<evidence type="ECO:0000256" key="1">
    <source>
        <dbReference type="ARBA" id="ARBA00007072"/>
    </source>
</evidence>
<dbReference type="GO" id="GO:0030245">
    <property type="term" value="P:cellulose catabolic process"/>
    <property type="evidence" value="ECO:0007669"/>
    <property type="project" value="UniProtKB-KW"/>
</dbReference>
<dbReference type="InterPro" id="IPR001701">
    <property type="entry name" value="Glyco_hydro_9"/>
</dbReference>
<keyword evidence="9" id="KW-1185">Reference proteome</keyword>
<dbReference type="Proteomes" id="UP000179284">
    <property type="component" value="Chromosome I"/>
</dbReference>
<dbReference type="Pfam" id="PF02927">
    <property type="entry name" value="CelD_N"/>
    <property type="match status" value="1"/>
</dbReference>
<feature type="domain" description="Cellulase Ig-like" evidence="7">
    <location>
        <begin position="59"/>
        <end position="138"/>
    </location>
</feature>
<dbReference type="CDD" id="cd02850">
    <property type="entry name" value="E_set_Cellulase_N"/>
    <property type="match status" value="1"/>
</dbReference>
<dbReference type="SUPFAM" id="SSF81296">
    <property type="entry name" value="E set domains"/>
    <property type="match status" value="1"/>
</dbReference>
<dbReference type="SUPFAM" id="SSF48208">
    <property type="entry name" value="Six-hairpin glycosidases"/>
    <property type="match status" value="1"/>
</dbReference>
<dbReference type="AlphaFoldDB" id="A0A1D9P524"/>
<comment type="similarity">
    <text evidence="1">Belongs to the glycosyl hydrolase 9 (cellulase E) family.</text>
</comment>
<dbReference type="KEGG" id="bhu:bhn_I2617"/>
<evidence type="ECO:0000256" key="2">
    <source>
        <dbReference type="ARBA" id="ARBA00023001"/>
    </source>
</evidence>
<evidence type="ECO:0000256" key="3">
    <source>
        <dbReference type="ARBA" id="ARBA00023277"/>
    </source>
</evidence>
<evidence type="ECO:0000259" key="6">
    <source>
        <dbReference type="Pfam" id="PF00759"/>
    </source>
</evidence>
<dbReference type="EMBL" id="CP017831">
    <property type="protein sequence ID" value="AOZ97649.1"/>
    <property type="molecule type" value="Genomic_DNA"/>
</dbReference>
<dbReference type="GO" id="GO:0008810">
    <property type="term" value="F:cellulase activity"/>
    <property type="evidence" value="ECO:0007669"/>
    <property type="project" value="InterPro"/>
</dbReference>
<dbReference type="InterPro" id="IPR012341">
    <property type="entry name" value="6hp_glycosidase-like_sf"/>
</dbReference>
<evidence type="ECO:0000313" key="8">
    <source>
        <dbReference type="EMBL" id="AOZ97649.1"/>
    </source>
</evidence>
<sequence length="524" mass="58740">MFFGKRGAKRIFAACMAVLFMGSVAGCGASSSENGIEIPGITGNGQSQTINVDYEVPQQVPNILVDQVGFKPDSEKELLIRAKELPTEFQIRNLETGEVVYEGKLVKPTFDEKTGEYTAIGYFTELKEEGNYYASADIVGESYAFSISETVYTDLFNDACKKFYYNRCGIALSENLAGENAHSACHTIAAHLQDEPSVEIDVTGGWHMDEQADRDTVVGCKIAENFLLAYELNKEAFTDETGIPESGNGIPDILDEVRYEVEWLLKMQDPKSGGEYGAALTDNTKGGDLFSYPVVVTPVSMDSTICFAATLARFSFFYQEYDPDFARECLRAADKAWNCYVNNQKVLESSGAFNAAAQLYRATGNSSYDQILQAFFEKRDFLELFNTDENIFLGSVTYLSTNQKVDMDLCGKLMKYLMQRSEDIALKATQSKYLVADYDSENIYASILFNMRCLTITDYIIYNHEYTTIVENHAHYLMGMNPDVTNYVTEYTERTYVDGQKPGILNNPSYDSLFVFMLSILVKE</sequence>
<keyword evidence="4" id="KW-0624">Polysaccharide degradation</keyword>
<dbReference type="RefSeq" id="WP_071177231.1">
    <property type="nucleotide sequence ID" value="NZ_CP017831.1"/>
</dbReference>
<protein>
    <submittedName>
        <fullName evidence="8">Endo-1,4-beta-glucanase Cel9A</fullName>
    </submittedName>
</protein>
<feature type="chain" id="PRO_5038989290" evidence="5">
    <location>
        <begin position="26"/>
        <end position="524"/>
    </location>
</feature>
<organism evidence="8 9">
    <name type="scientific">Butyrivibrio hungatei</name>
    <dbReference type="NCBI Taxonomy" id="185008"/>
    <lineage>
        <taxon>Bacteria</taxon>
        <taxon>Bacillati</taxon>
        <taxon>Bacillota</taxon>
        <taxon>Clostridia</taxon>
        <taxon>Lachnospirales</taxon>
        <taxon>Lachnospiraceae</taxon>
        <taxon>Butyrivibrio</taxon>
    </lineage>
</organism>
<dbReference type="InterPro" id="IPR014756">
    <property type="entry name" value="Ig_E-set"/>
</dbReference>
<reference evidence="9" key="1">
    <citation type="submission" date="2016-10" db="EMBL/GenBank/DDBJ databases">
        <title>The complete genome sequence of the rumen bacterium Butyrivibrio hungatei MB2003.</title>
        <authorList>
            <person name="Palevich N."/>
            <person name="Kelly W.J."/>
            <person name="Leahy S.C."/>
            <person name="Altermann E."/>
            <person name="Rakonjac J."/>
            <person name="Attwood G.T."/>
        </authorList>
    </citation>
    <scope>NUCLEOTIDE SEQUENCE [LARGE SCALE GENOMIC DNA]</scope>
    <source>
        <strain evidence="9">MB2003</strain>
    </source>
</reference>
<evidence type="ECO:0000256" key="5">
    <source>
        <dbReference type="SAM" id="SignalP"/>
    </source>
</evidence>